<dbReference type="Proteomes" id="UP000238937">
    <property type="component" value="Unassembled WGS sequence"/>
</dbReference>
<keyword evidence="2" id="KW-0605">Phycobilisome</keyword>
<sequence>MSENNELPIDLEQIDRDLRGRAIDKQKAALDRLAKVPADIAVPLLADILTSSDFMQRRIAVMGLGNHQVEESFQLLANVITNDLDPNVMGEAANAIADFGDRAIPLLVTLFQNTDSWLVRQSIIPILMDTNCHAELLTISEIAIADETQSVKEVGILALGHLLTSPVGDRALSFLLELCKDPNWRNRWRAAIALQSLQNPATKAAIAQLQQDENFRVVAAALEVANHWASQ</sequence>
<organism evidence="3 4">
    <name type="scientific">Chamaesiphon polymorphus CCALA 037</name>
    <dbReference type="NCBI Taxonomy" id="2107692"/>
    <lineage>
        <taxon>Bacteria</taxon>
        <taxon>Bacillati</taxon>
        <taxon>Cyanobacteriota</taxon>
        <taxon>Cyanophyceae</taxon>
        <taxon>Gomontiellales</taxon>
        <taxon>Chamaesiphonaceae</taxon>
        <taxon>Chamaesiphon</taxon>
    </lineage>
</organism>
<dbReference type="EMBL" id="PVWO01000023">
    <property type="protein sequence ID" value="PSB58794.1"/>
    <property type="molecule type" value="Genomic_DNA"/>
</dbReference>
<keyword evidence="4" id="KW-1185">Reference proteome</keyword>
<dbReference type="PANTHER" id="PTHR12697">
    <property type="entry name" value="PBS LYASE HEAT-LIKE PROTEIN"/>
    <property type="match status" value="1"/>
</dbReference>
<evidence type="ECO:0000313" key="4">
    <source>
        <dbReference type="Proteomes" id="UP000238937"/>
    </source>
</evidence>
<comment type="caution">
    <text evidence="3">The sequence shown here is derived from an EMBL/GenBank/DDBJ whole genome shotgun (WGS) entry which is preliminary data.</text>
</comment>
<accession>A0A2T1GLQ0</accession>
<protein>
    <recommendedName>
        <fullName evidence="5">HEAT repeat domain-containing protein</fullName>
    </recommendedName>
</protein>
<name>A0A2T1GLQ0_9CYAN</name>
<evidence type="ECO:0000256" key="2">
    <source>
        <dbReference type="ARBA" id="ARBA00022738"/>
    </source>
</evidence>
<dbReference type="AlphaFoldDB" id="A0A2T1GLQ0"/>
<proteinExistence type="predicted"/>
<dbReference type="PANTHER" id="PTHR12697:SF5">
    <property type="entry name" value="DEOXYHYPUSINE HYDROXYLASE"/>
    <property type="match status" value="1"/>
</dbReference>
<dbReference type="Pfam" id="PF13646">
    <property type="entry name" value="HEAT_2"/>
    <property type="match status" value="2"/>
</dbReference>
<dbReference type="Gene3D" id="1.25.10.10">
    <property type="entry name" value="Leucine-rich Repeat Variant"/>
    <property type="match status" value="2"/>
</dbReference>
<dbReference type="InterPro" id="IPR016024">
    <property type="entry name" value="ARM-type_fold"/>
</dbReference>
<dbReference type="SUPFAM" id="SSF48371">
    <property type="entry name" value="ARM repeat"/>
    <property type="match status" value="1"/>
</dbReference>
<dbReference type="GO" id="GO:0016491">
    <property type="term" value="F:oxidoreductase activity"/>
    <property type="evidence" value="ECO:0007669"/>
    <property type="project" value="TreeGrafter"/>
</dbReference>
<keyword evidence="1" id="KW-0042">Antenna complex</keyword>
<evidence type="ECO:0000256" key="1">
    <source>
        <dbReference type="ARBA" id="ARBA00022549"/>
    </source>
</evidence>
<reference evidence="3 4" key="1">
    <citation type="submission" date="2018-03" db="EMBL/GenBank/DDBJ databases">
        <title>The ancient ancestry and fast evolution of plastids.</title>
        <authorList>
            <person name="Moore K.R."/>
            <person name="Magnabosco C."/>
            <person name="Momper L."/>
            <person name="Gold D.A."/>
            <person name="Bosak T."/>
            <person name="Fournier G.P."/>
        </authorList>
    </citation>
    <scope>NUCLEOTIDE SEQUENCE [LARGE SCALE GENOMIC DNA]</scope>
    <source>
        <strain evidence="3 4">CCALA 037</strain>
    </source>
</reference>
<dbReference type="GO" id="GO:0030089">
    <property type="term" value="C:phycobilisome"/>
    <property type="evidence" value="ECO:0007669"/>
    <property type="project" value="UniProtKB-KW"/>
</dbReference>
<dbReference type="InterPro" id="IPR011989">
    <property type="entry name" value="ARM-like"/>
</dbReference>
<evidence type="ECO:0000313" key="3">
    <source>
        <dbReference type="EMBL" id="PSB58794.1"/>
    </source>
</evidence>
<dbReference type="OrthoDB" id="423355at2"/>
<evidence type="ECO:0008006" key="5">
    <source>
        <dbReference type="Google" id="ProtNLM"/>
    </source>
</evidence>
<gene>
    <name evidence="3" type="ORF">C7B77_03350</name>
</gene>
<dbReference type="RefSeq" id="WP_106300312.1">
    <property type="nucleotide sequence ID" value="NZ_PVWO01000023.1"/>
</dbReference>